<keyword evidence="5" id="KW-1185">Reference proteome</keyword>
<organism evidence="4 5">
    <name type="scientific">Streptomyces liangshanensis</name>
    <dbReference type="NCBI Taxonomy" id="2717324"/>
    <lineage>
        <taxon>Bacteria</taxon>
        <taxon>Bacillati</taxon>
        <taxon>Actinomycetota</taxon>
        <taxon>Actinomycetes</taxon>
        <taxon>Kitasatosporales</taxon>
        <taxon>Streptomycetaceae</taxon>
        <taxon>Streptomyces</taxon>
    </lineage>
</organism>
<gene>
    <name evidence="4" type="ORF">HA039_00870</name>
</gene>
<evidence type="ECO:0000259" key="3">
    <source>
        <dbReference type="Pfam" id="PF02230"/>
    </source>
</evidence>
<dbReference type="InterPro" id="IPR050565">
    <property type="entry name" value="LYPA1-2/EST-like"/>
</dbReference>
<dbReference type="PANTHER" id="PTHR10655:SF17">
    <property type="entry name" value="LYSOPHOSPHOLIPASE-LIKE PROTEIN 1"/>
    <property type="match status" value="1"/>
</dbReference>
<evidence type="ECO:0000256" key="1">
    <source>
        <dbReference type="ARBA" id="ARBA00006499"/>
    </source>
</evidence>
<dbReference type="Proteomes" id="UP000501179">
    <property type="component" value="Chromosome"/>
</dbReference>
<proteinExistence type="inferred from homology"/>
<feature type="domain" description="Phospholipase/carboxylesterase/thioesterase" evidence="3">
    <location>
        <begin position="62"/>
        <end position="180"/>
    </location>
</feature>
<dbReference type="InterPro" id="IPR029058">
    <property type="entry name" value="AB_hydrolase_fold"/>
</dbReference>
<dbReference type="AlphaFoldDB" id="A0A6G9H7T3"/>
<evidence type="ECO:0000313" key="5">
    <source>
        <dbReference type="Proteomes" id="UP000501179"/>
    </source>
</evidence>
<dbReference type="Pfam" id="PF02230">
    <property type="entry name" value="Abhydrolase_2"/>
    <property type="match status" value="1"/>
</dbReference>
<keyword evidence="2" id="KW-0378">Hydrolase</keyword>
<name>A0A6G9H7T3_9ACTN</name>
<accession>A0A6G9H7T3</accession>
<reference evidence="4 5" key="1">
    <citation type="submission" date="2020-03" db="EMBL/GenBank/DDBJ databases">
        <title>A novel species.</title>
        <authorList>
            <person name="Gao J."/>
        </authorList>
    </citation>
    <scope>NUCLEOTIDE SEQUENCE [LARGE SCALE GENOMIC DNA]</scope>
    <source>
        <strain evidence="4 5">QMT-12</strain>
    </source>
</reference>
<dbReference type="SUPFAM" id="SSF53474">
    <property type="entry name" value="alpha/beta-Hydrolases"/>
    <property type="match status" value="1"/>
</dbReference>
<dbReference type="GO" id="GO:0016787">
    <property type="term" value="F:hydrolase activity"/>
    <property type="evidence" value="ECO:0007669"/>
    <property type="project" value="UniProtKB-KW"/>
</dbReference>
<evidence type="ECO:0000256" key="2">
    <source>
        <dbReference type="ARBA" id="ARBA00022801"/>
    </source>
</evidence>
<dbReference type="PANTHER" id="PTHR10655">
    <property type="entry name" value="LYSOPHOSPHOLIPASE-RELATED"/>
    <property type="match status" value="1"/>
</dbReference>
<dbReference type="InterPro" id="IPR003140">
    <property type="entry name" value="PLipase/COase/thioEstase"/>
</dbReference>
<dbReference type="EMBL" id="CP050177">
    <property type="protein sequence ID" value="QIQ06602.1"/>
    <property type="molecule type" value="Genomic_DNA"/>
</dbReference>
<protein>
    <submittedName>
        <fullName evidence="4">Phospholipase</fullName>
    </submittedName>
</protein>
<dbReference type="Gene3D" id="3.40.50.1820">
    <property type="entry name" value="alpha/beta hydrolase"/>
    <property type="match status" value="1"/>
</dbReference>
<evidence type="ECO:0000313" key="4">
    <source>
        <dbReference type="EMBL" id="QIQ06602.1"/>
    </source>
</evidence>
<comment type="similarity">
    <text evidence="1">Belongs to the AB hydrolase superfamily. AB hydrolase 2 family.</text>
</comment>
<dbReference type="KEGG" id="slia:HA039_00870"/>
<sequence length="184" mass="19987">MHGWSYDEAHLFRLTRSLHGELVVASVRGPFAEAGGYAWFPSRGNPIGNPRPSLANAMADAVLTWLDAQPSFSSVGLIGFSQGGAMALQMVRRDPSRFSYAVQLGGFVVGDSLPGDAELARTRPPVFWGRGGLDGVIPQDAVARTDAWTRRHAAADIRVYPELGHDVAGREVDDLTEFVRRRIA</sequence>